<dbReference type="PANTHER" id="PTHR43384:SF13">
    <property type="entry name" value="SLR0110 PROTEIN"/>
    <property type="match status" value="1"/>
</dbReference>
<evidence type="ECO:0000259" key="1">
    <source>
        <dbReference type="PROSITE" id="PS50110"/>
    </source>
</evidence>
<dbReference type="PANTHER" id="PTHR43384">
    <property type="entry name" value="SEPTUM SITE-DETERMINING PROTEIN MIND HOMOLOG, CHLOROPLASTIC-RELATED"/>
    <property type="match status" value="1"/>
</dbReference>
<dbReference type="SUPFAM" id="SSF52540">
    <property type="entry name" value="P-loop containing nucleoside triphosphate hydrolases"/>
    <property type="match status" value="1"/>
</dbReference>
<dbReference type="InterPro" id="IPR001789">
    <property type="entry name" value="Sig_transdc_resp-reg_receiver"/>
</dbReference>
<dbReference type="InterPro" id="IPR011006">
    <property type="entry name" value="CheY-like_superfamily"/>
</dbReference>
<sequence length="236" mass="25344">MARNPRVIVIDQDQIARSEVQKMLALSGFAVLGEAGYGIEAVSLAKEAEPDIVIIAIEEPVVRALQTVEAVADLLPQSPVVAYSSIKDPASIRKAMLAGVSDYLITPVREEELVKSIYDVLAQEERKQARISGEVEEPLACGTVLTVFGAKGGIGKTTISTNLGTALVQKTGQSVVIVDLDTRFGDVAILMDIPVERSIADLALPEEEINRELLQDCIYMHNTGVAILPAPIRPTD</sequence>
<organism evidence="2">
    <name type="scientific">marine sediment metagenome</name>
    <dbReference type="NCBI Taxonomy" id="412755"/>
    <lineage>
        <taxon>unclassified sequences</taxon>
        <taxon>metagenomes</taxon>
        <taxon>ecological metagenomes</taxon>
    </lineage>
</organism>
<dbReference type="EMBL" id="LAZR01023023">
    <property type="protein sequence ID" value="KKL79922.1"/>
    <property type="molecule type" value="Genomic_DNA"/>
</dbReference>
<dbReference type="PROSITE" id="PS50110">
    <property type="entry name" value="RESPONSE_REGULATORY"/>
    <property type="match status" value="1"/>
</dbReference>
<dbReference type="Gene3D" id="3.40.50.2300">
    <property type="match status" value="1"/>
</dbReference>
<accession>A0A0F9HXS8</accession>
<dbReference type="GO" id="GO:0016887">
    <property type="term" value="F:ATP hydrolysis activity"/>
    <property type="evidence" value="ECO:0007669"/>
    <property type="project" value="TreeGrafter"/>
</dbReference>
<dbReference type="SMART" id="SM00448">
    <property type="entry name" value="REC"/>
    <property type="match status" value="1"/>
</dbReference>
<dbReference type="GO" id="GO:0009898">
    <property type="term" value="C:cytoplasmic side of plasma membrane"/>
    <property type="evidence" value="ECO:0007669"/>
    <property type="project" value="TreeGrafter"/>
</dbReference>
<dbReference type="GO" id="GO:0005524">
    <property type="term" value="F:ATP binding"/>
    <property type="evidence" value="ECO:0007669"/>
    <property type="project" value="TreeGrafter"/>
</dbReference>
<name>A0A0F9HXS8_9ZZZZ</name>
<reference evidence="2" key="1">
    <citation type="journal article" date="2015" name="Nature">
        <title>Complex archaea that bridge the gap between prokaryotes and eukaryotes.</title>
        <authorList>
            <person name="Spang A."/>
            <person name="Saw J.H."/>
            <person name="Jorgensen S.L."/>
            <person name="Zaremba-Niedzwiedzka K."/>
            <person name="Martijn J."/>
            <person name="Lind A.E."/>
            <person name="van Eijk R."/>
            <person name="Schleper C."/>
            <person name="Guy L."/>
            <person name="Ettema T.J."/>
        </authorList>
    </citation>
    <scope>NUCLEOTIDE SEQUENCE</scope>
</reference>
<dbReference type="SUPFAM" id="SSF52172">
    <property type="entry name" value="CheY-like"/>
    <property type="match status" value="1"/>
</dbReference>
<dbReference type="Pfam" id="PF01656">
    <property type="entry name" value="CbiA"/>
    <property type="match status" value="1"/>
</dbReference>
<feature type="non-terminal residue" evidence="2">
    <location>
        <position position="236"/>
    </location>
</feature>
<dbReference type="GO" id="GO:0000160">
    <property type="term" value="P:phosphorelay signal transduction system"/>
    <property type="evidence" value="ECO:0007669"/>
    <property type="project" value="InterPro"/>
</dbReference>
<gene>
    <name evidence="2" type="ORF">LCGC14_2009950</name>
</gene>
<proteinExistence type="predicted"/>
<dbReference type="InterPro" id="IPR002586">
    <property type="entry name" value="CobQ/CobB/MinD/ParA_Nub-bd_dom"/>
</dbReference>
<feature type="domain" description="Response regulatory" evidence="1">
    <location>
        <begin position="6"/>
        <end position="121"/>
    </location>
</feature>
<dbReference type="GO" id="GO:0005829">
    <property type="term" value="C:cytosol"/>
    <property type="evidence" value="ECO:0007669"/>
    <property type="project" value="TreeGrafter"/>
</dbReference>
<dbReference type="GO" id="GO:0051782">
    <property type="term" value="P:negative regulation of cell division"/>
    <property type="evidence" value="ECO:0007669"/>
    <property type="project" value="TreeGrafter"/>
</dbReference>
<dbReference type="InterPro" id="IPR027417">
    <property type="entry name" value="P-loop_NTPase"/>
</dbReference>
<dbReference type="AlphaFoldDB" id="A0A0F9HXS8"/>
<dbReference type="InterPro" id="IPR050625">
    <property type="entry name" value="ParA/MinD_ATPase"/>
</dbReference>
<comment type="caution">
    <text evidence="2">The sequence shown here is derived from an EMBL/GenBank/DDBJ whole genome shotgun (WGS) entry which is preliminary data.</text>
</comment>
<dbReference type="Pfam" id="PF00072">
    <property type="entry name" value="Response_reg"/>
    <property type="match status" value="1"/>
</dbReference>
<dbReference type="Gene3D" id="3.40.50.300">
    <property type="entry name" value="P-loop containing nucleotide triphosphate hydrolases"/>
    <property type="match status" value="1"/>
</dbReference>
<protein>
    <recommendedName>
        <fullName evidence="1">Response regulatory domain-containing protein</fullName>
    </recommendedName>
</protein>
<evidence type="ECO:0000313" key="2">
    <source>
        <dbReference type="EMBL" id="KKL79922.1"/>
    </source>
</evidence>